<dbReference type="PANTHER" id="PTHR19143:SF458">
    <property type="entry name" value="FIBRINOGEN C-TERMINAL DOMAIN-CONTAINING PROTEIN-RELATED"/>
    <property type="match status" value="1"/>
</dbReference>
<dbReference type="Pfam" id="PF00147">
    <property type="entry name" value="Fibrinogen_C"/>
    <property type="match status" value="1"/>
</dbReference>
<dbReference type="OMA" id="CTRINAS"/>
<dbReference type="GeneID" id="119725196"/>
<dbReference type="RefSeq" id="XP_038052485.1">
    <property type="nucleotide sequence ID" value="XM_038196557.1"/>
</dbReference>
<feature type="domain" description="Fibrinogen C-terminal" evidence="2">
    <location>
        <begin position="141"/>
        <end position="360"/>
    </location>
</feature>
<evidence type="ECO:0000259" key="1">
    <source>
        <dbReference type="PROSITE" id="PS50948"/>
    </source>
</evidence>
<name>A0A913ZN00_PATMI</name>
<evidence type="ECO:0000313" key="3">
    <source>
        <dbReference type="EnsemblMetazoa" id="XP_038052485.1"/>
    </source>
</evidence>
<dbReference type="SUPFAM" id="SSF57414">
    <property type="entry name" value="Hairpin loop containing domain-like"/>
    <property type="match status" value="1"/>
</dbReference>
<proteinExistence type="predicted"/>
<dbReference type="GO" id="GO:0005615">
    <property type="term" value="C:extracellular space"/>
    <property type="evidence" value="ECO:0007669"/>
    <property type="project" value="TreeGrafter"/>
</dbReference>
<dbReference type="InterPro" id="IPR003609">
    <property type="entry name" value="Pan_app"/>
</dbReference>
<organism evidence="3 4">
    <name type="scientific">Patiria miniata</name>
    <name type="common">Bat star</name>
    <name type="synonym">Asterina miniata</name>
    <dbReference type="NCBI Taxonomy" id="46514"/>
    <lineage>
        <taxon>Eukaryota</taxon>
        <taxon>Metazoa</taxon>
        <taxon>Echinodermata</taxon>
        <taxon>Eleutherozoa</taxon>
        <taxon>Asterozoa</taxon>
        <taxon>Asteroidea</taxon>
        <taxon>Valvatacea</taxon>
        <taxon>Valvatida</taxon>
        <taxon>Asterinidae</taxon>
        <taxon>Patiria</taxon>
    </lineage>
</organism>
<sequence>MDEARSLWSSSKRGLALSVAFVLFGFIGCILNVSGETLCTRQKLPQAFVAAENRALKNSTIWSGSVGSRVTCVSKCHLLPACKSVNYYPLNRVCDLNNATRVDVPSKFVADYASVYFDGNGDTPGFSVADPIDVHTPGFSITVEPRYSDCQSLLEAGYSVSGIYTIFPAGFADGLRVYCDMETDGGGWLVIQRRQDGSVDFYRDWADYRVGFGDLAGEFWLGNDNLRTLSNTAGSWDLRIDLEDWDGKTAWAEYGGFQISGHDYRLSFDWYNADSTAGNSLKYQNHLAFSTKDMNNDEYRSDCAEDVHGAWWYGLFCSESNLNGMYLYLPSHLDDDPEGIIWETWKEDFYSLKKCSMKIR</sequence>
<dbReference type="SUPFAM" id="SSF56496">
    <property type="entry name" value="Fibrinogen C-terminal domain-like"/>
    <property type="match status" value="1"/>
</dbReference>
<dbReference type="OrthoDB" id="7735550at2759"/>
<accession>A0A913ZN00</accession>
<dbReference type="PANTHER" id="PTHR19143">
    <property type="entry name" value="FIBRINOGEN/TENASCIN/ANGIOPOEITIN"/>
    <property type="match status" value="1"/>
</dbReference>
<dbReference type="PROSITE" id="PS51257">
    <property type="entry name" value="PROKAR_LIPOPROTEIN"/>
    <property type="match status" value="1"/>
</dbReference>
<dbReference type="PROSITE" id="PS50948">
    <property type="entry name" value="PAN"/>
    <property type="match status" value="1"/>
</dbReference>
<dbReference type="SMART" id="SM00473">
    <property type="entry name" value="PAN_AP"/>
    <property type="match status" value="1"/>
</dbReference>
<evidence type="ECO:0000259" key="2">
    <source>
        <dbReference type="PROSITE" id="PS51406"/>
    </source>
</evidence>
<keyword evidence="4" id="KW-1185">Reference proteome</keyword>
<reference evidence="3" key="1">
    <citation type="submission" date="2022-11" db="UniProtKB">
        <authorList>
            <consortium name="EnsemblMetazoa"/>
        </authorList>
    </citation>
    <scope>IDENTIFICATION</scope>
</reference>
<dbReference type="EnsemblMetazoa" id="XM_038196557.1">
    <property type="protein sequence ID" value="XP_038052485.1"/>
    <property type="gene ID" value="LOC119725196"/>
</dbReference>
<dbReference type="CDD" id="cd01099">
    <property type="entry name" value="PAN_AP_HGF"/>
    <property type="match status" value="1"/>
</dbReference>
<feature type="domain" description="Apple" evidence="1">
    <location>
        <begin position="39"/>
        <end position="121"/>
    </location>
</feature>
<dbReference type="Gene3D" id="3.90.215.10">
    <property type="entry name" value="Gamma Fibrinogen, chain A, domain 1"/>
    <property type="match status" value="1"/>
</dbReference>
<dbReference type="Proteomes" id="UP000887568">
    <property type="component" value="Unplaced"/>
</dbReference>
<dbReference type="InterPro" id="IPR014716">
    <property type="entry name" value="Fibrinogen_a/b/g_C_1"/>
</dbReference>
<protein>
    <submittedName>
        <fullName evidence="3">Uncharacterized protein</fullName>
    </submittedName>
</protein>
<dbReference type="CDD" id="cd00087">
    <property type="entry name" value="FReD"/>
    <property type="match status" value="1"/>
</dbReference>
<dbReference type="InterPro" id="IPR002181">
    <property type="entry name" value="Fibrinogen_a/b/g_C_dom"/>
</dbReference>
<dbReference type="AlphaFoldDB" id="A0A913ZN00"/>
<dbReference type="PROSITE" id="PS51406">
    <property type="entry name" value="FIBRINOGEN_C_2"/>
    <property type="match status" value="1"/>
</dbReference>
<dbReference type="SMART" id="SM00186">
    <property type="entry name" value="FBG"/>
    <property type="match status" value="1"/>
</dbReference>
<dbReference type="InterPro" id="IPR050373">
    <property type="entry name" value="Fibrinogen_C-term_domain"/>
</dbReference>
<dbReference type="NCBIfam" id="NF040941">
    <property type="entry name" value="GGGWT_bact"/>
    <property type="match status" value="1"/>
</dbReference>
<dbReference type="InterPro" id="IPR036056">
    <property type="entry name" value="Fibrinogen-like_C"/>
</dbReference>
<evidence type="ECO:0000313" key="4">
    <source>
        <dbReference type="Proteomes" id="UP000887568"/>
    </source>
</evidence>
<dbReference type="Pfam" id="PF00024">
    <property type="entry name" value="PAN_1"/>
    <property type="match status" value="1"/>
</dbReference>